<dbReference type="GO" id="GO:0008893">
    <property type="term" value="F:guanosine-3',5'-bis(diphosphate) 3'-diphosphatase activity"/>
    <property type="evidence" value="ECO:0007669"/>
    <property type="project" value="TreeGrafter"/>
</dbReference>
<name>A0A5H2PTR6_RALSL</name>
<dbReference type="EMBL" id="CP026092">
    <property type="protein sequence ID" value="AYB54584.1"/>
    <property type="molecule type" value="Genomic_DNA"/>
</dbReference>
<dbReference type="RefSeq" id="WP_014615512.1">
    <property type="nucleotide sequence ID" value="NZ_CDLS01000001.1"/>
</dbReference>
<sequence>MTKHANIATGSATHPDAWIQAWKFAADAHCEQKVKGSDLPYLFHVGAVMMELLAAHNALPIEDIDLAVMCAALHDCMEDQGVPIEVLQREFGPHVAAGVEALTKRAALPKQDAMIDSLDRIQQQPKAIWCVKLADRIVNLAPPPAHWSAAKITAYREEARVILAALGPAHEGLAVRLEQKICLYPAAA</sequence>
<dbReference type="GeneID" id="61362758"/>
<evidence type="ECO:0000313" key="1">
    <source>
        <dbReference type="EMBL" id="AYB54584.1"/>
    </source>
</evidence>
<reference evidence="1" key="1">
    <citation type="submission" date="2018-01" db="EMBL/GenBank/DDBJ databases">
        <title>Complete Genome Sequence of three strains from Ralstonia solanacearum ecotype Moko sequevar IIA-53 from Brazil.</title>
        <authorList>
            <person name="Silva J.R."/>
            <person name="Albuquerque G.M.R."/>
            <person name="Pais A.K.L."/>
            <person name="Silva A.M.F."/>
            <person name="Boiteux M.E.N.F."/>
            <person name="Souza E.B."/>
            <person name="Mariano R.L.R."/>
        </authorList>
    </citation>
    <scope>NUCLEOTIDE SEQUENCE [LARGE SCALE GENOMIC DNA]</scope>
    <source>
        <strain evidence="1">SFC</strain>
    </source>
</reference>
<protein>
    <submittedName>
        <fullName evidence="1">Bifunctional (P)ppGpp synthetase/guanosine-3',5'-bis(Diphosphate) 3'-pyrophosphohydrolase</fullName>
    </submittedName>
</protein>
<accession>A0A5H2PTR6</accession>
<dbReference type="InterPro" id="IPR052194">
    <property type="entry name" value="MESH1"/>
</dbReference>
<dbReference type="AlphaFoldDB" id="A0A5H2PTR6"/>
<dbReference type="Pfam" id="PF13328">
    <property type="entry name" value="HD_4"/>
    <property type="match status" value="1"/>
</dbReference>
<dbReference type="PANTHER" id="PTHR46246:SF1">
    <property type="entry name" value="GUANOSINE-3',5'-BIS(DIPHOSPHATE) 3'-PYROPHOSPHOHYDROLASE MESH1"/>
    <property type="match status" value="1"/>
</dbReference>
<keyword evidence="1" id="KW-0378">Hydrolase</keyword>
<dbReference type="Gene3D" id="1.10.3210.10">
    <property type="entry name" value="Hypothetical protein af1432"/>
    <property type="match status" value="1"/>
</dbReference>
<gene>
    <name evidence="1" type="ORF">C2L97_00135</name>
</gene>
<dbReference type="PANTHER" id="PTHR46246">
    <property type="entry name" value="GUANOSINE-3',5'-BIS(DIPHOSPHATE) 3'-PYROPHOSPHOHYDROLASE MESH1"/>
    <property type="match status" value="1"/>
</dbReference>
<organism evidence="1">
    <name type="scientific">Ralstonia solanacearum</name>
    <name type="common">Pseudomonas solanacearum</name>
    <dbReference type="NCBI Taxonomy" id="305"/>
    <lineage>
        <taxon>Bacteria</taxon>
        <taxon>Pseudomonadati</taxon>
        <taxon>Pseudomonadota</taxon>
        <taxon>Betaproteobacteria</taxon>
        <taxon>Burkholderiales</taxon>
        <taxon>Burkholderiaceae</taxon>
        <taxon>Ralstonia</taxon>
        <taxon>Ralstonia solanacearum species complex</taxon>
    </lineage>
</organism>
<dbReference type="SUPFAM" id="SSF109604">
    <property type="entry name" value="HD-domain/PDEase-like"/>
    <property type="match status" value="1"/>
</dbReference>
<proteinExistence type="predicted"/>